<dbReference type="RefSeq" id="WP_245126150.1">
    <property type="nucleotide sequence ID" value="NZ_CP095062.1"/>
</dbReference>
<accession>A0ABY4GCS2</accession>
<dbReference type="InterPro" id="IPR050526">
    <property type="entry name" value="Rubredoxin_ET"/>
</dbReference>
<geneLocation type="plasmid" evidence="7 8">
    <name>unnamed1</name>
</geneLocation>
<proteinExistence type="predicted"/>
<evidence type="ECO:0000313" key="8">
    <source>
        <dbReference type="Proteomes" id="UP000830401"/>
    </source>
</evidence>
<dbReference type="PANTHER" id="PTHR47627:SF1">
    <property type="entry name" value="RUBREDOXIN-1-RELATED"/>
    <property type="match status" value="1"/>
</dbReference>
<dbReference type="CDD" id="cd00730">
    <property type="entry name" value="rubredoxin"/>
    <property type="match status" value="1"/>
</dbReference>
<sequence>MSATDSLPSVIAVNLPGGIVPAGDLLAVLTAAEAAGIEHVQLGHRQQMLLAVEKPQRKALLQALNAAGVLAETEPELHPNIVSSYVGEDVFYNAAWLREGVYKDILDLFDYRPRLKINLVDSRQTFVPLFTGHLNFIAADTSNYWHLYVRFPRTGHLYAWPHLIYSEDVPVISAAVERVLLANTTQFAGQPTTAGEQLHALVSAVQPLGQRLVAGPLVLPAFMLPYYEGFNRSGQQVWLGIYRRNELFTVAFLQDLCRVCLQTRVGQLCTTPWKSLVVKGIAPTDRALWDAVLCRHRVNVRHAANELNWQVEDHCPAGLALKHELVRYLNDEDVRTYQLCFAIKTQPQTGLFGSIVVRTQQGRSTEQYEILHTRDFNPNSRDFVLFRQHVRRDRLGWYLAELCHLFYEQAGANSQELVSENSTAPVEKAEVPAALLPRCRRCLTVYDVAYGDPAQGIAAGTHWEELPDYHCPTCEAPAAEFEFWEEPTAVGVMNSN</sequence>
<dbReference type="Gene3D" id="2.20.28.10">
    <property type="match status" value="1"/>
</dbReference>
<dbReference type="Proteomes" id="UP000830401">
    <property type="component" value="Plasmid unnamed1"/>
</dbReference>
<keyword evidence="5" id="KW-0408">Iron</keyword>
<gene>
    <name evidence="7" type="ORF">MUN86_23555</name>
</gene>
<keyword evidence="3" id="KW-0479">Metal-binding</keyword>
<keyword evidence="4" id="KW-0249">Electron transport</keyword>
<protein>
    <submittedName>
        <fullName evidence="7">Rubredoxin</fullName>
    </submittedName>
</protein>
<keyword evidence="8" id="KW-1185">Reference proteome</keyword>
<dbReference type="PROSITE" id="PS50903">
    <property type="entry name" value="RUBREDOXIN_LIKE"/>
    <property type="match status" value="1"/>
</dbReference>
<dbReference type="PANTHER" id="PTHR47627">
    <property type="entry name" value="RUBREDOXIN"/>
    <property type="match status" value="1"/>
</dbReference>
<dbReference type="SUPFAM" id="SSF57802">
    <property type="entry name" value="Rubredoxin-like"/>
    <property type="match status" value="1"/>
</dbReference>
<name>A0ABY4GCS2_9BACT</name>
<evidence type="ECO:0000256" key="2">
    <source>
        <dbReference type="ARBA" id="ARBA00022448"/>
    </source>
</evidence>
<dbReference type="InterPro" id="IPR024935">
    <property type="entry name" value="Rubredoxin_dom"/>
</dbReference>
<dbReference type="EMBL" id="CP095062">
    <property type="protein sequence ID" value="UOQ68693.1"/>
    <property type="molecule type" value="Genomic_DNA"/>
</dbReference>
<evidence type="ECO:0000256" key="3">
    <source>
        <dbReference type="ARBA" id="ARBA00022723"/>
    </source>
</evidence>
<reference evidence="7" key="1">
    <citation type="submission" date="2022-04" db="EMBL/GenBank/DDBJ databases">
        <title>Hymenobacter sp. isolated from the air.</title>
        <authorList>
            <person name="Won M."/>
            <person name="Lee C.-M."/>
            <person name="Woen H.-Y."/>
            <person name="Kwon S.-W."/>
        </authorList>
    </citation>
    <scope>NUCLEOTIDE SEQUENCE</scope>
    <source>
        <strain evidence="7">5420S-77</strain>
        <plasmid evidence="7">unnamed1</plasmid>
    </source>
</reference>
<evidence type="ECO:0000256" key="1">
    <source>
        <dbReference type="ARBA" id="ARBA00001965"/>
    </source>
</evidence>
<evidence type="ECO:0000313" key="7">
    <source>
        <dbReference type="EMBL" id="UOQ68693.1"/>
    </source>
</evidence>
<keyword evidence="7" id="KW-0614">Plasmid</keyword>
<feature type="domain" description="Rubredoxin-like" evidence="6">
    <location>
        <begin position="438"/>
        <end position="484"/>
    </location>
</feature>
<organism evidence="7 8">
    <name type="scientific">Hymenobacter volaticus</name>
    <dbReference type="NCBI Taxonomy" id="2932254"/>
    <lineage>
        <taxon>Bacteria</taxon>
        <taxon>Pseudomonadati</taxon>
        <taxon>Bacteroidota</taxon>
        <taxon>Cytophagia</taxon>
        <taxon>Cytophagales</taxon>
        <taxon>Hymenobacteraceae</taxon>
        <taxon>Hymenobacter</taxon>
    </lineage>
</organism>
<dbReference type="InterPro" id="IPR024934">
    <property type="entry name" value="Rubredoxin-like_dom"/>
</dbReference>
<evidence type="ECO:0000256" key="5">
    <source>
        <dbReference type="ARBA" id="ARBA00023004"/>
    </source>
</evidence>
<dbReference type="Pfam" id="PF00301">
    <property type="entry name" value="Rubredoxin"/>
    <property type="match status" value="1"/>
</dbReference>
<evidence type="ECO:0000259" key="6">
    <source>
        <dbReference type="PROSITE" id="PS50903"/>
    </source>
</evidence>
<keyword evidence="2" id="KW-0813">Transport</keyword>
<comment type="cofactor">
    <cofactor evidence="1">
        <name>Fe(3+)</name>
        <dbReference type="ChEBI" id="CHEBI:29034"/>
    </cofactor>
</comment>
<evidence type="ECO:0000256" key="4">
    <source>
        <dbReference type="ARBA" id="ARBA00022982"/>
    </source>
</evidence>